<dbReference type="OrthoDB" id="10050218at2759"/>
<keyword evidence="4" id="KW-1185">Reference proteome</keyword>
<evidence type="ECO:0000313" key="4">
    <source>
        <dbReference type="Proteomes" id="UP000515159"/>
    </source>
</evidence>
<keyword evidence="2" id="KW-0175">Coiled coil</keyword>
<dbReference type="GO" id="GO:0005737">
    <property type="term" value="C:cytoplasm"/>
    <property type="evidence" value="ECO:0007669"/>
    <property type="project" value="TreeGrafter"/>
</dbReference>
<feature type="coiled-coil region" evidence="2">
    <location>
        <begin position="181"/>
        <end position="215"/>
    </location>
</feature>
<protein>
    <submittedName>
        <fullName evidence="5">HAUS augmin-like complex subunit 8</fullName>
    </submittedName>
</protein>
<dbReference type="Pfam" id="PF04484">
    <property type="entry name" value="QWRF"/>
    <property type="match status" value="1"/>
</dbReference>
<dbReference type="InParanoid" id="A0A6P8S9N0"/>
<evidence type="ECO:0000313" key="5">
    <source>
        <dbReference type="RefSeq" id="XP_033813091.1"/>
    </source>
</evidence>
<dbReference type="GO" id="GO:0005813">
    <property type="term" value="C:centrosome"/>
    <property type="evidence" value="ECO:0007669"/>
    <property type="project" value="TreeGrafter"/>
</dbReference>
<accession>A0A6P8S9N0</accession>
<dbReference type="PANTHER" id="PTHR31807">
    <property type="entry name" value="AUGMIN FAMILY MEMBER"/>
    <property type="match status" value="1"/>
</dbReference>
<dbReference type="GO" id="GO:0005880">
    <property type="term" value="C:nuclear microtubule"/>
    <property type="evidence" value="ECO:0007669"/>
    <property type="project" value="TreeGrafter"/>
</dbReference>
<proteinExistence type="inferred from homology"/>
<dbReference type="RefSeq" id="XP_033813091.1">
    <property type="nucleotide sequence ID" value="XM_033957200.1"/>
</dbReference>
<reference evidence="5" key="1">
    <citation type="submission" date="2025-08" db="UniProtKB">
        <authorList>
            <consortium name="RefSeq"/>
        </authorList>
    </citation>
    <scope>IDENTIFICATION</scope>
</reference>
<dbReference type="FunCoup" id="A0A6P8S9N0">
    <property type="interactions" value="1137"/>
</dbReference>
<organism evidence="4 5">
    <name type="scientific">Geotrypetes seraphini</name>
    <name type="common">Gaboon caecilian</name>
    <name type="synonym">Caecilia seraphini</name>
    <dbReference type="NCBI Taxonomy" id="260995"/>
    <lineage>
        <taxon>Eukaryota</taxon>
        <taxon>Metazoa</taxon>
        <taxon>Chordata</taxon>
        <taxon>Craniata</taxon>
        <taxon>Vertebrata</taxon>
        <taxon>Euteleostomi</taxon>
        <taxon>Amphibia</taxon>
        <taxon>Gymnophiona</taxon>
        <taxon>Geotrypetes</taxon>
    </lineage>
</organism>
<evidence type="ECO:0000256" key="3">
    <source>
        <dbReference type="SAM" id="MobiDB-lite"/>
    </source>
</evidence>
<evidence type="ECO:0000256" key="1">
    <source>
        <dbReference type="ARBA" id="ARBA00010016"/>
    </source>
</evidence>
<dbReference type="GO" id="GO:0008017">
    <property type="term" value="F:microtubule binding"/>
    <property type="evidence" value="ECO:0007669"/>
    <property type="project" value="TreeGrafter"/>
</dbReference>
<dbReference type="Proteomes" id="UP000515159">
    <property type="component" value="Chromosome 8"/>
</dbReference>
<dbReference type="KEGG" id="gsh:117366089"/>
<sequence>MAEAGAAPLEDGANRSGSNDPPVRKSKGGRFVKARYMQYDKKKLGKSNLVNTTTSGAKVPEKGGSGTPTRKSCFLQKFKVPTGVMSNALDGAALSKDDLQSTLMEGDKLVRPDLDLSAVINERTFHKNAPKPLVKAEQRTPKKELLLLPAVPEGMIEMLESQTLLLSFLSVKMQKNISHLEERAEKNLLLVCEEKEKLQQKVYEQKRKLLLLKKDLELADVLAKQAEVLTPSFTTDDRFKSDYKAFATALDSTRHELPMKHIHAEGNRQKYLDDLQKHLVVTEKLLADIIPDCSEENSKAFNAVKELEEVALKIDTDLSRSLAPVLDLSYKVSKETALQNQKVTEDTYSQETVKPWYFDE</sequence>
<dbReference type="InterPro" id="IPR007573">
    <property type="entry name" value="QWRF"/>
</dbReference>
<evidence type="ECO:0000256" key="2">
    <source>
        <dbReference type="SAM" id="Coils"/>
    </source>
</evidence>
<comment type="similarity">
    <text evidence="1">Belongs to the QWRF family.</text>
</comment>
<dbReference type="PANTHER" id="PTHR31807:SF37">
    <property type="entry name" value="HAUS AUGMIN-LIKE COMPLEX SUBUNIT 8"/>
    <property type="match status" value="1"/>
</dbReference>
<dbReference type="GO" id="GO:0051225">
    <property type="term" value="P:spindle assembly"/>
    <property type="evidence" value="ECO:0007669"/>
    <property type="project" value="TreeGrafter"/>
</dbReference>
<dbReference type="AlphaFoldDB" id="A0A6P8S9N0"/>
<gene>
    <name evidence="5" type="primary">HAUS8</name>
</gene>
<feature type="compositionally biased region" description="Basic residues" evidence="3">
    <location>
        <begin position="24"/>
        <end position="33"/>
    </location>
</feature>
<dbReference type="CTD" id="93323"/>
<dbReference type="GeneID" id="117366089"/>
<name>A0A6P8S9N0_GEOSA</name>
<dbReference type="GO" id="GO:0007098">
    <property type="term" value="P:centrosome cycle"/>
    <property type="evidence" value="ECO:0007669"/>
    <property type="project" value="TreeGrafter"/>
</dbReference>
<feature type="region of interest" description="Disordered" evidence="3">
    <location>
        <begin position="1"/>
        <end position="70"/>
    </location>
</feature>